<dbReference type="Gene3D" id="3.30.40.10">
    <property type="entry name" value="Zinc/RING finger domain, C3HC4 (zinc finger)"/>
    <property type="match status" value="1"/>
</dbReference>
<dbReference type="GO" id="GO:0008270">
    <property type="term" value="F:zinc ion binding"/>
    <property type="evidence" value="ECO:0007669"/>
    <property type="project" value="UniProtKB-KW"/>
</dbReference>
<evidence type="ECO:0000256" key="3">
    <source>
        <dbReference type="PROSITE-ProRule" id="PRU00175"/>
    </source>
</evidence>
<name>A0A1I8NWB0_STOCA</name>
<dbReference type="Proteomes" id="UP000095300">
    <property type="component" value="Unassembled WGS sequence"/>
</dbReference>
<dbReference type="Pfam" id="PF13639">
    <property type="entry name" value="zf-RING_2"/>
    <property type="match status" value="1"/>
</dbReference>
<proteinExistence type="predicted"/>
<organism evidence="5 6">
    <name type="scientific">Stomoxys calcitrans</name>
    <name type="common">Stable fly</name>
    <name type="synonym">Conops calcitrans</name>
    <dbReference type="NCBI Taxonomy" id="35570"/>
    <lineage>
        <taxon>Eukaryota</taxon>
        <taxon>Metazoa</taxon>
        <taxon>Ecdysozoa</taxon>
        <taxon>Arthropoda</taxon>
        <taxon>Hexapoda</taxon>
        <taxon>Insecta</taxon>
        <taxon>Pterygota</taxon>
        <taxon>Neoptera</taxon>
        <taxon>Endopterygota</taxon>
        <taxon>Diptera</taxon>
        <taxon>Brachycera</taxon>
        <taxon>Muscomorpha</taxon>
        <taxon>Muscoidea</taxon>
        <taxon>Muscidae</taxon>
        <taxon>Stomoxys</taxon>
    </lineage>
</organism>
<feature type="domain" description="RING-type" evidence="4">
    <location>
        <begin position="8"/>
        <end position="49"/>
    </location>
</feature>
<evidence type="ECO:0000256" key="1">
    <source>
        <dbReference type="ARBA" id="ARBA00022771"/>
    </source>
</evidence>
<keyword evidence="2" id="KW-0862">Zinc</keyword>
<evidence type="ECO:0000256" key="2">
    <source>
        <dbReference type="ARBA" id="ARBA00022833"/>
    </source>
</evidence>
<dbReference type="PANTHER" id="PTHR23041">
    <property type="entry name" value="RING FINGER DOMAIN-CONTAINING"/>
    <property type="match status" value="1"/>
</dbReference>
<dbReference type="KEGG" id="scac:106083892"/>
<dbReference type="SMART" id="SM00184">
    <property type="entry name" value="RING"/>
    <property type="match status" value="1"/>
</dbReference>
<keyword evidence="6" id="KW-1185">Reference proteome</keyword>
<dbReference type="PROSITE" id="PS50089">
    <property type="entry name" value="ZF_RING_2"/>
    <property type="match status" value="1"/>
</dbReference>
<evidence type="ECO:0000259" key="4">
    <source>
        <dbReference type="PROSITE" id="PS50089"/>
    </source>
</evidence>
<dbReference type="VEuPathDB" id="VectorBase:SCAU002576"/>
<dbReference type="InterPro" id="IPR001841">
    <property type="entry name" value="Znf_RING"/>
</dbReference>
<accession>A0A1I8NWB0</accession>
<protein>
    <recommendedName>
        <fullName evidence="4">RING-type domain-containing protein</fullName>
    </recommendedName>
</protein>
<sequence length="349" mass="39102">MASSGLTCPICVDSYSDPNDICSTICGHIFHHSCLVQWQEQSNTCPMCNRSNPAPHRLFIDLKAESDTTRPVNNGASNEEHKVIIKGIRDLQIETSLPAVVLQLIGIMQVHIREPDIGNISKVGDVLYVSFKSSSHKDAFLANKFKLKKMPRTSSIVIHEVVDSEVKSLFQYSHKLKEHGGFRVFYIKDKQVYVRKDKDSPAINILSKKHVDDLCAKFRNVTQPMPSTSSEQSGLRARRNQNQNVAHAANNSANTVSNDIDNEWNIGEAMTRAFLQSAGYHEGSSSDDEWREVLAIHHQVQQMMPNSEPPLVINGDSSSWQTISTDDERSSCWTGFKNMLNKLCSCRGN</sequence>
<dbReference type="InterPro" id="IPR047134">
    <property type="entry name" value="RNF4"/>
</dbReference>
<evidence type="ECO:0000313" key="5">
    <source>
        <dbReference type="EnsemblMetazoa" id="SCAU002576-PA"/>
    </source>
</evidence>
<keyword evidence="1 3" id="KW-0479">Metal-binding</keyword>
<dbReference type="EnsemblMetazoa" id="SCAU002576-RA">
    <property type="protein sequence ID" value="SCAU002576-PA"/>
    <property type="gene ID" value="SCAU002576"/>
</dbReference>
<gene>
    <name evidence="5" type="primary">106083892</name>
</gene>
<dbReference type="SUPFAM" id="SSF57850">
    <property type="entry name" value="RING/U-box"/>
    <property type="match status" value="1"/>
</dbReference>
<keyword evidence="1 3" id="KW-0863">Zinc-finger</keyword>
<reference evidence="5" key="1">
    <citation type="submission" date="2020-05" db="UniProtKB">
        <authorList>
            <consortium name="EnsemblMetazoa"/>
        </authorList>
    </citation>
    <scope>IDENTIFICATION</scope>
    <source>
        <strain evidence="5">USDA</strain>
    </source>
</reference>
<evidence type="ECO:0000313" key="6">
    <source>
        <dbReference type="Proteomes" id="UP000095300"/>
    </source>
</evidence>
<dbReference type="PANTHER" id="PTHR23041:SF78">
    <property type="entry name" value="E3 UBIQUITIN-PROTEIN LIGASE RNF4"/>
    <property type="match status" value="1"/>
</dbReference>
<dbReference type="AlphaFoldDB" id="A0A1I8NWB0"/>
<dbReference type="InterPro" id="IPR013083">
    <property type="entry name" value="Znf_RING/FYVE/PHD"/>
</dbReference>
<dbReference type="OrthoDB" id="8062037at2759"/>